<comment type="caution">
    <text evidence="1">The sequence shown here is derived from an EMBL/GenBank/DDBJ whole genome shotgun (WGS) entry which is preliminary data.</text>
</comment>
<organism evidence="1 2">
    <name type="scientific">Peronosclerospora sorghi</name>
    <dbReference type="NCBI Taxonomy" id="230839"/>
    <lineage>
        <taxon>Eukaryota</taxon>
        <taxon>Sar</taxon>
        <taxon>Stramenopiles</taxon>
        <taxon>Oomycota</taxon>
        <taxon>Peronosporomycetes</taxon>
        <taxon>Peronosporales</taxon>
        <taxon>Peronosporaceae</taxon>
        <taxon>Peronosclerospora</taxon>
    </lineage>
</organism>
<evidence type="ECO:0000313" key="1">
    <source>
        <dbReference type="EMBL" id="KAI9921916.1"/>
    </source>
</evidence>
<name>A0ACC0WVD1_9STRA</name>
<dbReference type="Proteomes" id="UP001163321">
    <property type="component" value="Chromosome 1"/>
</dbReference>
<proteinExistence type="predicted"/>
<protein>
    <submittedName>
        <fullName evidence="1">Uncharacterized protein</fullName>
    </submittedName>
</protein>
<accession>A0ACC0WVD1</accession>
<evidence type="ECO:0000313" key="2">
    <source>
        <dbReference type="Proteomes" id="UP001163321"/>
    </source>
</evidence>
<gene>
    <name evidence="1" type="ORF">PsorP6_001954</name>
</gene>
<keyword evidence="2" id="KW-1185">Reference proteome</keyword>
<dbReference type="EMBL" id="CM047580">
    <property type="protein sequence ID" value="KAI9921916.1"/>
    <property type="molecule type" value="Genomic_DNA"/>
</dbReference>
<reference evidence="1 2" key="1">
    <citation type="journal article" date="2022" name="bioRxiv">
        <title>The genome of the oomycete Peronosclerospora sorghi, a cosmopolitan pathogen of maize and sorghum, is inflated with dispersed pseudogenes.</title>
        <authorList>
            <person name="Fletcher K."/>
            <person name="Martin F."/>
            <person name="Isakeit T."/>
            <person name="Cavanaugh K."/>
            <person name="Magill C."/>
            <person name="Michelmore R."/>
        </authorList>
    </citation>
    <scope>NUCLEOTIDE SEQUENCE [LARGE SCALE GENOMIC DNA]</scope>
    <source>
        <strain evidence="1">P6</strain>
    </source>
</reference>
<sequence length="113" mass="12802">MRFSLILDAVATISLLDTEAASMTPTSNQATDTHSALRGHRVLVKYMQYPKCAARFALDEATPTKRRNFTVVDDNMLLRESLSKFPFEESQGDVMTVLLLKSFRFFKHLACEP</sequence>